<dbReference type="Proteomes" id="UP000324897">
    <property type="component" value="Chromosome 5"/>
</dbReference>
<sequence>MLVLLEQYHAVAGVWIPRSWHAVAAPETRQVRCHRSNLPLRRFHLLGLGESSSYAAFKFNLLAKCPRRLTTGAEALGLVCCDEMPLTPRAVAQGLACLTKRLKKYLKFIHITDGVM</sequence>
<feature type="non-terminal residue" evidence="1">
    <location>
        <position position="1"/>
    </location>
</feature>
<proteinExistence type="predicted"/>
<evidence type="ECO:0000313" key="1">
    <source>
        <dbReference type="EMBL" id="TVU45353.1"/>
    </source>
</evidence>
<comment type="caution">
    <text evidence="1">The sequence shown here is derived from an EMBL/GenBank/DDBJ whole genome shotgun (WGS) entry which is preliminary data.</text>
</comment>
<name>A0A5J9WBH7_9POAL</name>
<dbReference type="EMBL" id="RWGY01000004">
    <property type="protein sequence ID" value="TVU45353.1"/>
    <property type="molecule type" value="Genomic_DNA"/>
</dbReference>
<organism evidence="1 2">
    <name type="scientific">Eragrostis curvula</name>
    <name type="common">weeping love grass</name>
    <dbReference type="NCBI Taxonomy" id="38414"/>
    <lineage>
        <taxon>Eukaryota</taxon>
        <taxon>Viridiplantae</taxon>
        <taxon>Streptophyta</taxon>
        <taxon>Embryophyta</taxon>
        <taxon>Tracheophyta</taxon>
        <taxon>Spermatophyta</taxon>
        <taxon>Magnoliopsida</taxon>
        <taxon>Liliopsida</taxon>
        <taxon>Poales</taxon>
        <taxon>Poaceae</taxon>
        <taxon>PACMAD clade</taxon>
        <taxon>Chloridoideae</taxon>
        <taxon>Eragrostideae</taxon>
        <taxon>Eragrostidinae</taxon>
        <taxon>Eragrostis</taxon>
    </lineage>
</organism>
<gene>
    <name evidence="1" type="ORF">EJB05_04838</name>
</gene>
<dbReference type="Gramene" id="TVU45353">
    <property type="protein sequence ID" value="TVU45353"/>
    <property type="gene ID" value="EJB05_04838"/>
</dbReference>
<dbReference type="AlphaFoldDB" id="A0A5J9WBH7"/>
<evidence type="ECO:0000313" key="2">
    <source>
        <dbReference type="Proteomes" id="UP000324897"/>
    </source>
</evidence>
<reference evidence="1 2" key="1">
    <citation type="journal article" date="2019" name="Sci. Rep.">
        <title>A high-quality genome of Eragrostis curvula grass provides insights into Poaceae evolution and supports new strategies to enhance forage quality.</title>
        <authorList>
            <person name="Carballo J."/>
            <person name="Santos B.A.C.M."/>
            <person name="Zappacosta D."/>
            <person name="Garbus I."/>
            <person name="Selva J.P."/>
            <person name="Gallo C.A."/>
            <person name="Diaz A."/>
            <person name="Albertini E."/>
            <person name="Caccamo M."/>
            <person name="Echenique V."/>
        </authorList>
    </citation>
    <scope>NUCLEOTIDE SEQUENCE [LARGE SCALE GENOMIC DNA]</scope>
    <source>
        <strain evidence="2">cv. Victoria</strain>
        <tissue evidence="1">Leaf</tissue>
    </source>
</reference>
<keyword evidence="2" id="KW-1185">Reference proteome</keyword>
<protein>
    <submittedName>
        <fullName evidence="1">Uncharacterized protein</fullName>
    </submittedName>
</protein>
<accession>A0A5J9WBH7</accession>